<dbReference type="PANTHER" id="PTHR11373:SF4">
    <property type="entry name" value="DEOXYNUCLEOSIDE TRIPHOSPHATE TRIPHOSPHOHYDROLASE SAMHD1"/>
    <property type="match status" value="1"/>
</dbReference>
<gene>
    <name evidence="2" type="primary">SAMHD1_1</name>
    <name evidence="2" type="ORF">FOL47_007261</name>
</gene>
<feature type="domain" description="HD" evidence="1">
    <location>
        <begin position="156"/>
        <end position="314"/>
    </location>
</feature>
<dbReference type="PANTHER" id="PTHR11373">
    <property type="entry name" value="DEOXYNUCLEOSIDE TRIPHOSPHATE TRIPHOSPHOHYDROLASE"/>
    <property type="match status" value="1"/>
</dbReference>
<name>A0A7J6LM66_PERCH</name>
<dbReference type="Pfam" id="PF01966">
    <property type="entry name" value="HD"/>
    <property type="match status" value="1"/>
</dbReference>
<dbReference type="InterPro" id="IPR006674">
    <property type="entry name" value="HD_domain"/>
</dbReference>
<dbReference type="SMART" id="SM00471">
    <property type="entry name" value="HDc"/>
    <property type="match status" value="1"/>
</dbReference>
<dbReference type="Gene3D" id="1.10.3210.10">
    <property type="entry name" value="Hypothetical protein af1432"/>
    <property type="match status" value="1"/>
</dbReference>
<dbReference type="AlphaFoldDB" id="A0A7J6LM66"/>
<dbReference type="InterPro" id="IPR003607">
    <property type="entry name" value="HD/PDEase_dom"/>
</dbReference>
<comment type="caution">
    <text evidence="2">The sequence shown here is derived from an EMBL/GenBank/DDBJ whole genome shotgun (WGS) entry which is preliminary data.</text>
</comment>
<evidence type="ECO:0000313" key="2">
    <source>
        <dbReference type="EMBL" id="KAF4660196.1"/>
    </source>
</evidence>
<dbReference type="InterPro" id="IPR050135">
    <property type="entry name" value="dGTPase-like"/>
</dbReference>
<evidence type="ECO:0000313" key="3">
    <source>
        <dbReference type="Proteomes" id="UP000591131"/>
    </source>
</evidence>
<sequence>MSAHNENAMDLSNVNAASPATTVAASDDLGDKNKLIQVDFAGTVKRFSFKNSRRLLNQLKHSFGVENARSIELIEKSTSAVVSLGDLDDQGEYELKVTGHSLGSLESFSTQCPVHRLITLPEICRYVVDTPYFQRLRNESQLGAAGYVFMGATHTRFEHSIGAAYLAKKLVDQLSSNQPEYGITEEDRLCVIIAGLCHDLGHGPYSHVWDSHVNPALGIHKGHEVMSVKMIDIVVEHLLKTADSPMINAIFTEENVNFIKACIEPPAQLHDPDFGEDRRAAFFRSIGRPPSKFFLLEVVANKKCGVDVDKLDYILRDCHYTGYSSTVDTSRLISTARVMPCDNDVNRICWPAKAVGSIIDLFQRRASLHHDVYQHPTVIGVDLILRDVFVKASPHLEVRCQDGEFRSLKEASEDPVAFSRVTNWLHQFIQHGRHVRLNVDWNHPDMVEATRLLENISNRELFKIAGTFTERHPGIRDLTKAAEEIAALTGGQVGPDEIECRSRKISWGMKDKNPMENIRFYAEKGTAITDFYLRPLQDR</sequence>
<dbReference type="GO" id="GO:0006203">
    <property type="term" value="P:dGTP catabolic process"/>
    <property type="evidence" value="ECO:0007669"/>
    <property type="project" value="TreeGrafter"/>
</dbReference>
<keyword evidence="3" id="KW-1185">Reference proteome</keyword>
<dbReference type="GO" id="GO:0008832">
    <property type="term" value="F:dGTPase activity"/>
    <property type="evidence" value="ECO:0007669"/>
    <property type="project" value="TreeGrafter"/>
</dbReference>
<evidence type="ECO:0000259" key="1">
    <source>
        <dbReference type="PROSITE" id="PS51831"/>
    </source>
</evidence>
<dbReference type="SUPFAM" id="SSF109604">
    <property type="entry name" value="HD-domain/PDEase-like"/>
    <property type="match status" value="1"/>
</dbReference>
<dbReference type="OrthoDB" id="449267at2759"/>
<protein>
    <submittedName>
        <fullName evidence="2">SAM domain and HD</fullName>
    </submittedName>
</protein>
<accession>A0A7J6LM66</accession>
<proteinExistence type="predicted"/>
<organism evidence="2 3">
    <name type="scientific">Perkinsus chesapeaki</name>
    <name type="common">Clam parasite</name>
    <name type="synonym">Perkinsus andrewsi</name>
    <dbReference type="NCBI Taxonomy" id="330153"/>
    <lineage>
        <taxon>Eukaryota</taxon>
        <taxon>Sar</taxon>
        <taxon>Alveolata</taxon>
        <taxon>Perkinsozoa</taxon>
        <taxon>Perkinsea</taxon>
        <taxon>Perkinsida</taxon>
        <taxon>Perkinsidae</taxon>
        <taxon>Perkinsus</taxon>
    </lineage>
</organism>
<dbReference type="GO" id="GO:0005634">
    <property type="term" value="C:nucleus"/>
    <property type="evidence" value="ECO:0007669"/>
    <property type="project" value="TreeGrafter"/>
</dbReference>
<dbReference type="Proteomes" id="UP000591131">
    <property type="component" value="Unassembled WGS sequence"/>
</dbReference>
<dbReference type="PROSITE" id="PS51831">
    <property type="entry name" value="HD"/>
    <property type="match status" value="1"/>
</dbReference>
<dbReference type="CDD" id="cd00077">
    <property type="entry name" value="HDc"/>
    <property type="match status" value="1"/>
</dbReference>
<dbReference type="Gene3D" id="3.30.70.2760">
    <property type="match status" value="1"/>
</dbReference>
<dbReference type="EMBL" id="JAAPAO010000422">
    <property type="protein sequence ID" value="KAF4660196.1"/>
    <property type="molecule type" value="Genomic_DNA"/>
</dbReference>
<reference evidence="2 3" key="1">
    <citation type="submission" date="2020-04" db="EMBL/GenBank/DDBJ databases">
        <title>Perkinsus chesapeaki whole genome sequence.</title>
        <authorList>
            <person name="Bogema D.R."/>
        </authorList>
    </citation>
    <scope>NUCLEOTIDE SEQUENCE [LARGE SCALE GENOMIC DNA]</scope>
    <source>
        <strain evidence="2">ATCC PRA-425</strain>
    </source>
</reference>